<dbReference type="EMBL" id="CP022129">
    <property type="protein sequence ID" value="ASF47604.1"/>
    <property type="molecule type" value="Genomic_DNA"/>
</dbReference>
<dbReference type="InterPro" id="IPR030476">
    <property type="entry name" value="Pentaxin_CS"/>
</dbReference>
<gene>
    <name evidence="1" type="ORF">CEK71_16890</name>
</gene>
<dbReference type="RefSeq" id="WP_088620475.1">
    <property type="nucleotide sequence ID" value="NZ_CP022129.1"/>
</dbReference>
<dbReference type="AlphaFoldDB" id="A0A1Z4C267"/>
<dbReference type="Proteomes" id="UP000197019">
    <property type="component" value="Chromosome"/>
</dbReference>
<sequence length="311" mass="36438">MNFIFHIGTHKTGSTALQSFLFSNRDMLLKLGILYPTTGLVDKAHHDVAWMIGSGNVNKVMELFAKIESEASALGLENVLLSSEEFEFIRNMDILKNHIAKKFKIKTIVFIRRPDFYLESEYNQHVRMYSIRFKNDIYKFYFHIDFLTRLNYRHLCSSWNSFSDVNVINYDHCLTEKQAIFKALIKHIGIDWDDSFSIPYDRESNISLSSIGTIYLSRMNRLDFSPSLHQNAIKVVSETFDSLPKRWLLSLEDKLTLWRRFDSTNSFVSKHYNVEPFAKPCATESMDETPIDYHSDFNEDIFCTLLNQIKE</sequence>
<name>A0A1Z4C267_9GAMM</name>
<dbReference type="KEGG" id="mpsy:CEK71_16890"/>
<proteinExistence type="predicted"/>
<organism evidence="1 2">
    <name type="scientific">Methylovulum psychrotolerans</name>
    <dbReference type="NCBI Taxonomy" id="1704499"/>
    <lineage>
        <taxon>Bacteria</taxon>
        <taxon>Pseudomonadati</taxon>
        <taxon>Pseudomonadota</taxon>
        <taxon>Gammaproteobacteria</taxon>
        <taxon>Methylococcales</taxon>
        <taxon>Methylococcaceae</taxon>
        <taxon>Methylovulum</taxon>
    </lineage>
</organism>
<evidence type="ECO:0008006" key="3">
    <source>
        <dbReference type="Google" id="ProtNLM"/>
    </source>
</evidence>
<protein>
    <recommendedName>
        <fullName evidence="3">Sulfotransferase domain-containing protein</fullName>
    </recommendedName>
</protein>
<evidence type="ECO:0000313" key="2">
    <source>
        <dbReference type="Proteomes" id="UP000197019"/>
    </source>
</evidence>
<reference evidence="1 2" key="1">
    <citation type="submission" date="2017-06" db="EMBL/GenBank/DDBJ databases">
        <title>Genome Sequencing of the methanotroph Methylovulum psychrotolerants str. HV10-M2 isolated from a high-altitude environment.</title>
        <authorList>
            <person name="Mateos-Rivera A."/>
        </authorList>
    </citation>
    <scope>NUCLEOTIDE SEQUENCE [LARGE SCALE GENOMIC DNA]</scope>
    <source>
        <strain evidence="1 2">HV10_M2</strain>
    </source>
</reference>
<accession>A0A1Z4C267</accession>
<evidence type="ECO:0000313" key="1">
    <source>
        <dbReference type="EMBL" id="ASF47604.1"/>
    </source>
</evidence>
<dbReference type="SUPFAM" id="SSF52540">
    <property type="entry name" value="P-loop containing nucleoside triphosphate hydrolases"/>
    <property type="match status" value="1"/>
</dbReference>
<dbReference type="Gene3D" id="3.40.50.300">
    <property type="entry name" value="P-loop containing nucleotide triphosphate hydrolases"/>
    <property type="match status" value="1"/>
</dbReference>
<keyword evidence="2" id="KW-1185">Reference proteome</keyword>
<dbReference type="InterPro" id="IPR027417">
    <property type="entry name" value="P-loop_NTPase"/>
</dbReference>
<dbReference type="OrthoDB" id="547265at2"/>
<dbReference type="PROSITE" id="PS00289">
    <property type="entry name" value="PTX_1"/>
    <property type="match status" value="1"/>
</dbReference>